<name>A0AAV5U3D4_9BILA</name>
<dbReference type="Proteomes" id="UP001432027">
    <property type="component" value="Unassembled WGS sequence"/>
</dbReference>
<dbReference type="GO" id="GO:0005875">
    <property type="term" value="C:microtubule associated complex"/>
    <property type="evidence" value="ECO:0007669"/>
    <property type="project" value="TreeGrafter"/>
</dbReference>
<accession>A0AAV5U3D4</accession>
<organism evidence="2 3">
    <name type="scientific">Pristionchus entomophagus</name>
    <dbReference type="NCBI Taxonomy" id="358040"/>
    <lineage>
        <taxon>Eukaryota</taxon>
        <taxon>Metazoa</taxon>
        <taxon>Ecdysozoa</taxon>
        <taxon>Nematoda</taxon>
        <taxon>Chromadorea</taxon>
        <taxon>Rhabditida</taxon>
        <taxon>Rhabditina</taxon>
        <taxon>Diplogasteromorpha</taxon>
        <taxon>Diplogasteroidea</taxon>
        <taxon>Neodiplogasteridae</taxon>
        <taxon>Pristionchus</taxon>
    </lineage>
</organism>
<dbReference type="GO" id="GO:0003779">
    <property type="term" value="F:actin binding"/>
    <property type="evidence" value="ECO:0007669"/>
    <property type="project" value="TreeGrafter"/>
</dbReference>
<dbReference type="EMBL" id="BTSX01000005">
    <property type="protein sequence ID" value="GMT01022.1"/>
    <property type="molecule type" value="Genomic_DNA"/>
</dbReference>
<dbReference type="GO" id="GO:0007409">
    <property type="term" value="P:axonogenesis"/>
    <property type="evidence" value="ECO:0007669"/>
    <property type="project" value="TreeGrafter"/>
</dbReference>
<feature type="compositionally biased region" description="Acidic residues" evidence="1">
    <location>
        <begin position="1"/>
        <end position="16"/>
    </location>
</feature>
<evidence type="ECO:0000313" key="3">
    <source>
        <dbReference type="Proteomes" id="UP001432027"/>
    </source>
</evidence>
<gene>
    <name evidence="2" type="ORF">PENTCL1PPCAC_23196</name>
</gene>
<feature type="non-terminal residue" evidence="2">
    <location>
        <position position="1"/>
    </location>
</feature>
<dbReference type="GO" id="GO:0030425">
    <property type="term" value="C:dendrite"/>
    <property type="evidence" value="ECO:0007669"/>
    <property type="project" value="TreeGrafter"/>
</dbReference>
<dbReference type="GO" id="GO:0016358">
    <property type="term" value="P:dendrite development"/>
    <property type="evidence" value="ECO:0007669"/>
    <property type="project" value="TreeGrafter"/>
</dbReference>
<comment type="caution">
    <text evidence="2">The sequence shown here is derived from an EMBL/GenBank/DDBJ whole genome shotgun (WGS) entry which is preliminary data.</text>
</comment>
<feature type="region of interest" description="Disordered" evidence="1">
    <location>
        <begin position="160"/>
        <end position="205"/>
    </location>
</feature>
<evidence type="ECO:0000256" key="1">
    <source>
        <dbReference type="SAM" id="MobiDB-lite"/>
    </source>
</evidence>
<dbReference type="GO" id="GO:0005874">
    <property type="term" value="C:microtubule"/>
    <property type="evidence" value="ECO:0007669"/>
    <property type="project" value="InterPro"/>
</dbReference>
<dbReference type="InterPro" id="IPR026074">
    <property type="entry name" value="MAP1"/>
</dbReference>
<dbReference type="GO" id="GO:0045202">
    <property type="term" value="C:synapse"/>
    <property type="evidence" value="ECO:0007669"/>
    <property type="project" value="TreeGrafter"/>
</dbReference>
<dbReference type="GO" id="GO:0008017">
    <property type="term" value="F:microtubule binding"/>
    <property type="evidence" value="ECO:0007669"/>
    <property type="project" value="InterPro"/>
</dbReference>
<dbReference type="GO" id="GO:0005829">
    <property type="term" value="C:cytosol"/>
    <property type="evidence" value="ECO:0007669"/>
    <property type="project" value="TreeGrafter"/>
</dbReference>
<dbReference type="AlphaFoldDB" id="A0AAV5U3D4"/>
<dbReference type="GO" id="GO:0043025">
    <property type="term" value="C:neuronal cell body"/>
    <property type="evidence" value="ECO:0007669"/>
    <property type="project" value="TreeGrafter"/>
</dbReference>
<proteinExistence type="predicted"/>
<sequence>EKGEEREEGEEGDESLLDLTQPSIMDNDLDKTQNTSVIESAHEYDDLLSPRRMDVDDHQRKLSEQAEENLLSAAAAPFIAGLASTVVEAATIDGAKSTLESLISVRSVESPTGDKLLSFRSSGFENPDEPKEVKYEESDPAIDDVLTKLAEESEMVNGGLHHGELNGHSDSGTGANGHHIVNGGGWPEGTSMHLPPHPSVKGGSAREAKFKLAGPVHVDLVTVPHRGKQILLNDEAASLEFFSSVRSSMYIVQSGGEVPVHVMDGWLKGKGQWAVNVPSRLIPTHHNETVARWTQEHGEELAEVGLSVATPVDLTTLTYPDGQAKACTIVL</sequence>
<dbReference type="PANTHER" id="PTHR13843:SF12">
    <property type="entry name" value="ATPASE F1_V1_A1 COMPLEX ALPHA_BETA SUBUNIT NUCLEOTIDE-BINDING DOMAIN-CONTAINING PROTEIN"/>
    <property type="match status" value="1"/>
</dbReference>
<dbReference type="GO" id="GO:0031114">
    <property type="term" value="P:regulation of microtubule depolymerization"/>
    <property type="evidence" value="ECO:0007669"/>
    <property type="project" value="TreeGrafter"/>
</dbReference>
<reference evidence="2" key="1">
    <citation type="submission" date="2023-10" db="EMBL/GenBank/DDBJ databases">
        <title>Genome assembly of Pristionchus species.</title>
        <authorList>
            <person name="Yoshida K."/>
            <person name="Sommer R.J."/>
        </authorList>
    </citation>
    <scope>NUCLEOTIDE SEQUENCE</scope>
    <source>
        <strain evidence="2">RS0144</strain>
    </source>
</reference>
<evidence type="ECO:0000313" key="2">
    <source>
        <dbReference type="EMBL" id="GMT01022.1"/>
    </source>
</evidence>
<dbReference type="GO" id="GO:0000226">
    <property type="term" value="P:microtubule cytoskeleton organization"/>
    <property type="evidence" value="ECO:0007669"/>
    <property type="project" value="InterPro"/>
</dbReference>
<dbReference type="PANTHER" id="PTHR13843">
    <property type="entry name" value="MICROTUBULE-ASSOCIATED PROTEIN"/>
    <property type="match status" value="1"/>
</dbReference>
<protein>
    <submittedName>
        <fullName evidence="2">Uncharacterized protein</fullName>
    </submittedName>
</protein>
<feature type="region of interest" description="Disordered" evidence="1">
    <location>
        <begin position="1"/>
        <end position="35"/>
    </location>
</feature>
<keyword evidence="3" id="KW-1185">Reference proteome</keyword>